<evidence type="ECO:0000313" key="6">
    <source>
        <dbReference type="EMBL" id="PNS02176.1"/>
    </source>
</evidence>
<protein>
    <recommendedName>
        <fullName evidence="1">site-specific DNA-methyltransferase (adenine-specific)</fullName>
        <ecNumber evidence="1">2.1.1.72</ecNumber>
    </recommendedName>
</protein>
<keyword evidence="2 6" id="KW-0489">Methyltransferase</keyword>
<dbReference type="PANTHER" id="PTHR33841:SF1">
    <property type="entry name" value="DNA METHYLTRANSFERASE A"/>
    <property type="match status" value="1"/>
</dbReference>
<evidence type="ECO:0000256" key="4">
    <source>
        <dbReference type="ARBA" id="ARBA00047942"/>
    </source>
</evidence>
<evidence type="ECO:0000256" key="1">
    <source>
        <dbReference type="ARBA" id="ARBA00011900"/>
    </source>
</evidence>
<dbReference type="Proteomes" id="UP000236199">
    <property type="component" value="Unassembled WGS sequence"/>
</dbReference>
<gene>
    <name evidence="6" type="ORF">X928_00870</name>
</gene>
<keyword evidence="7" id="KW-1185">Reference proteome</keyword>
<reference evidence="6 7" key="1">
    <citation type="submission" date="2013-12" db="EMBL/GenBank/DDBJ databases">
        <title>Comparative genomics of Petrotoga isolates.</title>
        <authorList>
            <person name="Nesbo C.L."/>
            <person name="Charchuk R."/>
            <person name="Chow K."/>
        </authorList>
    </citation>
    <scope>NUCLEOTIDE SEQUENCE [LARGE SCALE GENOMIC DNA]</scope>
    <source>
        <strain evidence="6 7">DSM 10691</strain>
    </source>
</reference>
<dbReference type="Pfam" id="PF02384">
    <property type="entry name" value="N6_Mtase"/>
    <property type="match status" value="1"/>
</dbReference>
<dbReference type="Gene3D" id="3.40.50.150">
    <property type="entry name" value="Vaccinia Virus protein VP39"/>
    <property type="match status" value="1"/>
</dbReference>
<comment type="catalytic activity">
    <reaction evidence="4">
        <text>a 2'-deoxyadenosine in DNA + S-adenosyl-L-methionine = an N(6)-methyl-2'-deoxyadenosine in DNA + S-adenosyl-L-homocysteine + H(+)</text>
        <dbReference type="Rhea" id="RHEA:15197"/>
        <dbReference type="Rhea" id="RHEA-COMP:12418"/>
        <dbReference type="Rhea" id="RHEA-COMP:12419"/>
        <dbReference type="ChEBI" id="CHEBI:15378"/>
        <dbReference type="ChEBI" id="CHEBI:57856"/>
        <dbReference type="ChEBI" id="CHEBI:59789"/>
        <dbReference type="ChEBI" id="CHEBI:90615"/>
        <dbReference type="ChEBI" id="CHEBI:90616"/>
        <dbReference type="EC" id="2.1.1.72"/>
    </reaction>
</comment>
<name>A0A2K1PHD1_9BACT</name>
<feature type="domain" description="DNA methylase adenine-specific" evidence="5">
    <location>
        <begin position="308"/>
        <end position="490"/>
    </location>
</feature>
<proteinExistence type="predicted"/>
<evidence type="ECO:0000313" key="7">
    <source>
        <dbReference type="Proteomes" id="UP000236199"/>
    </source>
</evidence>
<dbReference type="InterPro" id="IPR003356">
    <property type="entry name" value="DNA_methylase_A-5"/>
</dbReference>
<evidence type="ECO:0000256" key="3">
    <source>
        <dbReference type="ARBA" id="ARBA00022679"/>
    </source>
</evidence>
<dbReference type="SUPFAM" id="SSF53335">
    <property type="entry name" value="S-adenosyl-L-methionine-dependent methyltransferases"/>
    <property type="match status" value="1"/>
</dbReference>
<dbReference type="GO" id="GO:0032259">
    <property type="term" value="P:methylation"/>
    <property type="evidence" value="ECO:0007669"/>
    <property type="project" value="UniProtKB-KW"/>
</dbReference>
<dbReference type="InterPro" id="IPR029063">
    <property type="entry name" value="SAM-dependent_MTases_sf"/>
</dbReference>
<keyword evidence="3" id="KW-0808">Transferase</keyword>
<dbReference type="AlphaFoldDB" id="A0A2K1PHD1"/>
<accession>A0A2K1PHD1</accession>
<dbReference type="GO" id="GO:0008170">
    <property type="term" value="F:N-methyltransferase activity"/>
    <property type="evidence" value="ECO:0007669"/>
    <property type="project" value="InterPro"/>
</dbReference>
<dbReference type="EMBL" id="AZRM01000007">
    <property type="protein sequence ID" value="PNS02176.1"/>
    <property type="molecule type" value="Genomic_DNA"/>
</dbReference>
<evidence type="ECO:0000256" key="2">
    <source>
        <dbReference type="ARBA" id="ARBA00022603"/>
    </source>
</evidence>
<dbReference type="GO" id="GO:0003677">
    <property type="term" value="F:DNA binding"/>
    <property type="evidence" value="ECO:0007669"/>
    <property type="project" value="InterPro"/>
</dbReference>
<dbReference type="InterPro" id="IPR050953">
    <property type="entry name" value="N4_N6_ade-DNA_methylase"/>
</dbReference>
<evidence type="ECO:0000259" key="5">
    <source>
        <dbReference type="Pfam" id="PF02384"/>
    </source>
</evidence>
<dbReference type="GO" id="GO:0009007">
    <property type="term" value="F:site-specific DNA-methyltransferase (adenine-specific) activity"/>
    <property type="evidence" value="ECO:0007669"/>
    <property type="project" value="UniProtKB-EC"/>
</dbReference>
<dbReference type="PRINTS" id="PR00507">
    <property type="entry name" value="N12N6MTFRASE"/>
</dbReference>
<comment type="caution">
    <text evidence="6">The sequence shown here is derived from an EMBL/GenBank/DDBJ whole genome shotgun (WGS) entry which is preliminary data.</text>
</comment>
<dbReference type="EC" id="2.1.1.72" evidence="1"/>
<sequence>MEKDIKNYFKEVYSIYSQGDYTEWTYRTPFENLIKGLNPDYNLTQEPKRAAGLGAPDFKAFYNNRKIGFIETKDLGENLDKILETDQLKKYIESIDNLILTNYLQFVLIRKGRKVYDCDLFMLSDLDKRNLSISKEKIETFASLINEFFEYKLPTIVLAEELAVELSKRAKLLKELAKDQLLNDLEKIKNNESPSSIYDFYLGIKELIKDVKLEDCADAYAQTITYGLFLAKKSCRGKLDRRTASYYIPRNVGVIKRIFLNISGEEFPPNISWIVDDIIDILNAAKLDEILIKIDKRGKKDKDPIIFFYEDFLNYYEPEKRKHLGVYYTPRPVVNFIVNSVHSILKKHFDKSLGLADDSVNVLDPAIGTGTFFWITFLVALGELKNQGLRGIIFDKIENHLLKHFYGFEILITPYVISHLKITDLLQRWHYRFKDDDRIQVYLTNTLEQSEVHDPLLFMREITEESRIANQIKTEKPILVVMGNPPYSGISVNKGKWIDDLLKKGYIRADGSKDDGYYKVDGKPLDEKNPKWLQDDYVKFIRYAQWKIDQNGEGVVGFITNHSYLDNPTFRGMRESLLQSFDRIFILNLHGNSLKSSMIVP</sequence>
<feature type="non-terminal residue" evidence="6">
    <location>
        <position position="601"/>
    </location>
</feature>
<dbReference type="PANTHER" id="PTHR33841">
    <property type="entry name" value="DNA METHYLTRANSFERASE YEEA-RELATED"/>
    <property type="match status" value="1"/>
</dbReference>
<organism evidence="6 7">
    <name type="scientific">Petrotoga miotherma DSM 10691</name>
    <dbReference type="NCBI Taxonomy" id="1434326"/>
    <lineage>
        <taxon>Bacteria</taxon>
        <taxon>Thermotogati</taxon>
        <taxon>Thermotogota</taxon>
        <taxon>Thermotogae</taxon>
        <taxon>Petrotogales</taxon>
        <taxon>Petrotogaceae</taxon>
        <taxon>Petrotoga</taxon>
    </lineage>
</organism>